<dbReference type="Pfam" id="PF01546">
    <property type="entry name" value="Peptidase_M20"/>
    <property type="match status" value="1"/>
</dbReference>
<evidence type="ECO:0000259" key="4">
    <source>
        <dbReference type="Pfam" id="PF07687"/>
    </source>
</evidence>
<dbReference type="STRING" id="1196031.A361_25325"/>
<dbReference type="RefSeq" id="WP_019380703.1">
    <property type="nucleotide sequence ID" value="NZ_CP015506.1"/>
</dbReference>
<dbReference type="InterPro" id="IPR010158">
    <property type="entry name" value="Amidase_Cbmase"/>
</dbReference>
<dbReference type="EMBL" id="CP015506">
    <property type="protein sequence ID" value="AND42331.1"/>
    <property type="molecule type" value="Genomic_DNA"/>
</dbReference>
<dbReference type="AlphaFoldDB" id="A0A169G058"/>
<evidence type="ECO:0000313" key="6">
    <source>
        <dbReference type="Proteomes" id="UP000077856"/>
    </source>
</evidence>
<dbReference type="GO" id="GO:0016813">
    <property type="term" value="F:hydrolase activity, acting on carbon-nitrogen (but not peptide) bonds, in linear amidines"/>
    <property type="evidence" value="ECO:0007669"/>
    <property type="project" value="InterPro"/>
</dbReference>
<accession>A0A169G058</accession>
<dbReference type="Pfam" id="PF07687">
    <property type="entry name" value="M20_dimer"/>
    <property type="match status" value="1"/>
</dbReference>
<keyword evidence="2 5" id="KW-0378">Hydrolase</keyword>
<name>A0A169G058_9BACI</name>
<proteinExistence type="inferred from homology"/>
<protein>
    <submittedName>
        <fullName evidence="5">Zn-dependent hydrolase</fullName>
    </submittedName>
</protein>
<sequence length="418" mass="46316">MEINLSRLMNDFENIVGFTSTPGNGCTRFSYSKEDQRVREYLFARMEELGMDVKVDAIGNIRATYGKEMNRPSIMIGSHHDTVKNGGKYDGLTGVLAALEIIRVLKEEEAELQQPIELVSFAEEEGSNFGITMLGSKVFAGKYNLEELKTIKNSEGKSVYETAKDFGLEIDQAERDILQRGEIDAMIELHIEQGQILESQQKSIGIVQAIAGMRTYKVTIEGDSNHAGTTPMDLRSDPMAGAAEIISQIRKTAKNDALRSTVATVGKIECRPNIPNVIPQEVEFYVDIRDVEAKGVEIVSGKLAQKVKEVSDEHSLKCTIELVGESRTVKLSSRLIEKIEETAIEKRFDYLKLNSGAVHDTAMLSGLTDIGMIFIPSKGGKSHCPEEYTSEKDLKAGCDLLLNVVRKLACKKTEKQKI</sequence>
<dbReference type="InterPro" id="IPR002933">
    <property type="entry name" value="Peptidase_M20"/>
</dbReference>
<dbReference type="eggNOG" id="COG0624">
    <property type="taxonomic scope" value="Bacteria"/>
</dbReference>
<feature type="binding site" evidence="3">
    <location>
        <position position="383"/>
    </location>
    <ligand>
        <name>Zn(2+)</name>
        <dbReference type="ChEBI" id="CHEBI:29105"/>
        <label>2</label>
    </ligand>
</feature>
<dbReference type="PANTHER" id="PTHR32494">
    <property type="entry name" value="ALLANTOATE DEIMINASE-RELATED"/>
    <property type="match status" value="1"/>
</dbReference>
<evidence type="ECO:0000256" key="2">
    <source>
        <dbReference type="ARBA" id="ARBA00022801"/>
    </source>
</evidence>
<dbReference type="PIRSF" id="PIRSF001235">
    <property type="entry name" value="Amidase_carbamoylase"/>
    <property type="match status" value="1"/>
</dbReference>
<dbReference type="PANTHER" id="PTHR32494:SF5">
    <property type="entry name" value="ALLANTOATE AMIDOHYDROLASE"/>
    <property type="match status" value="1"/>
</dbReference>
<dbReference type="InterPro" id="IPR011650">
    <property type="entry name" value="Peptidase_M20_dimer"/>
</dbReference>
<evidence type="ECO:0000256" key="3">
    <source>
        <dbReference type="PIRSR" id="PIRSR001235-1"/>
    </source>
</evidence>
<dbReference type="KEGG" id="bon:A361_25325"/>
<dbReference type="NCBIfam" id="NF006771">
    <property type="entry name" value="PRK09290.1-5"/>
    <property type="match status" value="1"/>
</dbReference>
<dbReference type="Proteomes" id="UP000077856">
    <property type="component" value="Chromosome"/>
</dbReference>
<dbReference type="GO" id="GO:0046872">
    <property type="term" value="F:metal ion binding"/>
    <property type="evidence" value="ECO:0007669"/>
    <property type="project" value="UniProtKB-KW"/>
</dbReference>
<keyword evidence="3" id="KW-0862">Zinc</keyword>
<feature type="binding site" evidence="3">
    <location>
        <position position="190"/>
    </location>
    <ligand>
        <name>Zn(2+)</name>
        <dbReference type="ChEBI" id="CHEBI:29105"/>
        <label>1</label>
    </ligand>
</feature>
<keyword evidence="3" id="KW-0479">Metal-binding</keyword>
<feature type="binding site" evidence="3">
    <location>
        <position position="90"/>
    </location>
    <ligand>
        <name>Zn(2+)</name>
        <dbReference type="ChEBI" id="CHEBI:29105"/>
        <label>2</label>
    </ligand>
</feature>
<dbReference type="CDD" id="cd03884">
    <property type="entry name" value="M20_bAS"/>
    <property type="match status" value="1"/>
</dbReference>
<dbReference type="InterPro" id="IPR036264">
    <property type="entry name" value="Bact_exopeptidase_dim_dom"/>
</dbReference>
<feature type="binding site" evidence="3">
    <location>
        <position position="90"/>
    </location>
    <ligand>
        <name>Zn(2+)</name>
        <dbReference type="ChEBI" id="CHEBI:29105"/>
        <label>1</label>
    </ligand>
</feature>
<organism evidence="5 6">
    <name type="scientific">Cytobacillus oceanisediminis 2691</name>
    <dbReference type="NCBI Taxonomy" id="1196031"/>
    <lineage>
        <taxon>Bacteria</taxon>
        <taxon>Bacillati</taxon>
        <taxon>Bacillota</taxon>
        <taxon>Bacilli</taxon>
        <taxon>Bacillales</taxon>
        <taxon>Bacillaceae</taxon>
        <taxon>Cytobacillus</taxon>
    </lineage>
</organism>
<feature type="binding site" evidence="3">
    <location>
        <position position="79"/>
    </location>
    <ligand>
        <name>Zn(2+)</name>
        <dbReference type="ChEBI" id="CHEBI:29105"/>
        <label>1</label>
    </ligand>
</feature>
<feature type="domain" description="Peptidase M20 dimerisation" evidence="4">
    <location>
        <begin position="212"/>
        <end position="312"/>
    </location>
</feature>
<comment type="similarity">
    <text evidence="1">Belongs to the peptidase M20 family.</text>
</comment>
<dbReference type="Gene3D" id="3.40.630.10">
    <property type="entry name" value="Zn peptidases"/>
    <property type="match status" value="1"/>
</dbReference>
<feature type="binding site" evidence="3">
    <location>
        <position position="125"/>
    </location>
    <ligand>
        <name>Zn(2+)</name>
        <dbReference type="ChEBI" id="CHEBI:29105"/>
        <label>2</label>
    </ligand>
</feature>
<gene>
    <name evidence="5" type="ORF">A361_25325</name>
</gene>
<reference evidence="5 6" key="1">
    <citation type="submission" date="2016-04" db="EMBL/GenBank/DDBJ databases">
        <title>Complete genome sequence of Bacillus oceanisediminis strain 2691.</title>
        <authorList>
            <person name="Jeong H."/>
            <person name="Kim H.J."/>
            <person name="Lee D.-W."/>
        </authorList>
    </citation>
    <scope>NUCLEOTIDE SEQUENCE [LARGE SCALE GENOMIC DNA]</scope>
    <source>
        <strain evidence="5 6">2691</strain>
    </source>
</reference>
<dbReference type="NCBIfam" id="TIGR01879">
    <property type="entry name" value="hydantase"/>
    <property type="match status" value="1"/>
</dbReference>
<evidence type="ECO:0000256" key="1">
    <source>
        <dbReference type="ARBA" id="ARBA00006153"/>
    </source>
</evidence>
<comment type="cofactor">
    <cofactor evidence="3">
        <name>Zn(2+)</name>
        <dbReference type="ChEBI" id="CHEBI:29105"/>
    </cofactor>
    <text evidence="3">Binds 2 Zn(2+) ions per subunit.</text>
</comment>
<evidence type="ECO:0000313" key="5">
    <source>
        <dbReference type="EMBL" id="AND42331.1"/>
    </source>
</evidence>
<dbReference type="SUPFAM" id="SSF53187">
    <property type="entry name" value="Zn-dependent exopeptidases"/>
    <property type="match status" value="1"/>
</dbReference>
<dbReference type="SUPFAM" id="SSF55031">
    <property type="entry name" value="Bacterial exopeptidase dimerisation domain"/>
    <property type="match status" value="1"/>
</dbReference>
<dbReference type="Gene3D" id="3.30.70.360">
    <property type="match status" value="1"/>
</dbReference>